<reference evidence="5" key="1">
    <citation type="journal article" date="2020" name="Genome Biol.">
        <title>Gamete binning: chromosome-level and haplotype-resolved genome assembly enabled by high-throughput single-cell sequencing of gamete genomes.</title>
        <authorList>
            <person name="Campoy J.A."/>
            <person name="Sun H."/>
            <person name="Goel M."/>
            <person name="Jiao W.-B."/>
            <person name="Folz-Donahue K."/>
            <person name="Wang N."/>
            <person name="Rubio M."/>
            <person name="Liu C."/>
            <person name="Kukat C."/>
            <person name="Ruiz D."/>
            <person name="Huettel B."/>
            <person name="Schneeberger K."/>
        </authorList>
    </citation>
    <scope>NUCLEOTIDE SEQUENCE [LARGE SCALE GENOMIC DNA]</scope>
    <source>
        <strain evidence="5">cv. Rojo Pasion</strain>
    </source>
</reference>
<evidence type="ECO:0000313" key="2">
    <source>
        <dbReference type="EMBL" id="CAB4273431.1"/>
    </source>
</evidence>
<gene>
    <name evidence="2" type="ORF">CURHAP_LOCUS21077</name>
    <name evidence="3" type="ORF">ORAREDHAP_LOCUS20938</name>
</gene>
<proteinExistence type="predicted"/>
<evidence type="ECO:0000313" key="3">
    <source>
        <dbReference type="EMBL" id="CAB4303953.1"/>
    </source>
</evidence>
<dbReference type="Proteomes" id="UP000507222">
    <property type="component" value="Unassembled WGS sequence"/>
</dbReference>
<dbReference type="AlphaFoldDB" id="A0A6J5UAW2"/>
<reference evidence="2 4" key="2">
    <citation type="submission" date="2020-05" db="EMBL/GenBank/DDBJ databases">
        <authorList>
            <person name="Campoy J."/>
            <person name="Schneeberger K."/>
            <person name="Spophaly S."/>
        </authorList>
    </citation>
    <scope>NUCLEOTIDE SEQUENCE [LARGE SCALE GENOMIC DNA]</scope>
    <source>
        <strain evidence="2">PruArmRojPasFocal</strain>
    </source>
</reference>
<organism evidence="2 4">
    <name type="scientific">Prunus armeniaca</name>
    <name type="common">Apricot</name>
    <name type="synonym">Armeniaca vulgaris</name>
    <dbReference type="NCBI Taxonomy" id="36596"/>
    <lineage>
        <taxon>Eukaryota</taxon>
        <taxon>Viridiplantae</taxon>
        <taxon>Streptophyta</taxon>
        <taxon>Embryophyta</taxon>
        <taxon>Tracheophyta</taxon>
        <taxon>Spermatophyta</taxon>
        <taxon>Magnoliopsida</taxon>
        <taxon>eudicotyledons</taxon>
        <taxon>Gunneridae</taxon>
        <taxon>Pentapetalae</taxon>
        <taxon>rosids</taxon>
        <taxon>fabids</taxon>
        <taxon>Rosales</taxon>
        <taxon>Rosaceae</taxon>
        <taxon>Amygdaloideae</taxon>
        <taxon>Amygdaleae</taxon>
        <taxon>Prunus</taxon>
    </lineage>
</organism>
<evidence type="ECO:0000313" key="4">
    <source>
        <dbReference type="Proteomes" id="UP000507222"/>
    </source>
</evidence>
<keyword evidence="5" id="KW-1185">Reference proteome</keyword>
<evidence type="ECO:0000256" key="1">
    <source>
        <dbReference type="SAM" id="MobiDB-lite"/>
    </source>
</evidence>
<sequence length="155" mass="17261">MANNTMNRNRPDNDPEDEANNHKGNTPPVHAPPPFYYLPKDRFYPNSFLLARQQQPCLRSMYQHRELNLLPRGHVLIHNGQSNTIPAQRETVHQDNLVIHVESNTAINQPESVHSDRDCTLGTCVLGLLGPLGTPGFVIGGSGPHTGTVDLVWED</sequence>
<name>A0A6J5UAW2_PRUAR</name>
<evidence type="ECO:0000313" key="5">
    <source>
        <dbReference type="Proteomes" id="UP000507245"/>
    </source>
</evidence>
<dbReference type="EMBL" id="CAEKDK010000003">
    <property type="protein sequence ID" value="CAB4273431.1"/>
    <property type="molecule type" value="Genomic_DNA"/>
</dbReference>
<protein>
    <submittedName>
        <fullName evidence="2">Uncharacterized protein</fullName>
    </submittedName>
</protein>
<feature type="region of interest" description="Disordered" evidence="1">
    <location>
        <begin position="1"/>
        <end position="34"/>
    </location>
</feature>
<dbReference type="Proteomes" id="UP000507245">
    <property type="component" value="Unassembled WGS sequence"/>
</dbReference>
<dbReference type="EMBL" id="CAEKKB010000003">
    <property type="protein sequence ID" value="CAB4303953.1"/>
    <property type="molecule type" value="Genomic_DNA"/>
</dbReference>
<accession>A0A6J5UAW2</accession>